<evidence type="ECO:0000313" key="1">
    <source>
        <dbReference type="EnsemblPlants" id="KQL05329"/>
    </source>
</evidence>
<dbReference type="HOGENOM" id="CLU_2546909_0_0_1"/>
<dbReference type="AlphaFoldDB" id="K3XNU2"/>
<reference evidence="1" key="2">
    <citation type="submission" date="2018-08" db="UniProtKB">
        <authorList>
            <consortium name="EnsemblPlants"/>
        </authorList>
    </citation>
    <scope>IDENTIFICATION</scope>
    <source>
        <strain evidence="1">Yugu1</strain>
    </source>
</reference>
<dbReference type="InParanoid" id="K3XNU2"/>
<protein>
    <submittedName>
        <fullName evidence="1">Uncharacterized protein</fullName>
    </submittedName>
</protein>
<proteinExistence type="predicted"/>
<accession>K3XNU2</accession>
<sequence length="83" mass="9842">MLKRNTYSLLASELVWEQSSLWVLIRTKSVHSYYNCSYRKLKVDSQIPTRKQSRRIYSAESVHRITGNKILQQTVRRIIDGEN</sequence>
<name>K3XNU2_SETIT</name>
<reference evidence="2" key="1">
    <citation type="journal article" date="2012" name="Nat. Biotechnol.">
        <title>Reference genome sequence of the model plant Setaria.</title>
        <authorList>
            <person name="Bennetzen J.L."/>
            <person name="Schmutz J."/>
            <person name="Wang H."/>
            <person name="Percifield R."/>
            <person name="Hawkins J."/>
            <person name="Pontaroli A.C."/>
            <person name="Estep M."/>
            <person name="Feng L."/>
            <person name="Vaughn J.N."/>
            <person name="Grimwood J."/>
            <person name="Jenkins J."/>
            <person name="Barry K."/>
            <person name="Lindquist E."/>
            <person name="Hellsten U."/>
            <person name="Deshpande S."/>
            <person name="Wang X."/>
            <person name="Wu X."/>
            <person name="Mitros T."/>
            <person name="Triplett J."/>
            <person name="Yang X."/>
            <person name="Ye C.Y."/>
            <person name="Mauro-Herrera M."/>
            <person name="Wang L."/>
            <person name="Li P."/>
            <person name="Sharma M."/>
            <person name="Sharma R."/>
            <person name="Ronald P.C."/>
            <person name="Panaud O."/>
            <person name="Kellogg E.A."/>
            <person name="Brutnell T.P."/>
            <person name="Doust A.N."/>
            <person name="Tuskan G.A."/>
            <person name="Rokhsar D."/>
            <person name="Devos K.M."/>
        </authorList>
    </citation>
    <scope>NUCLEOTIDE SEQUENCE [LARGE SCALE GENOMIC DNA]</scope>
    <source>
        <strain evidence="2">cv. Yugu1</strain>
    </source>
</reference>
<dbReference type="Gramene" id="KQL05329">
    <property type="protein sequence ID" value="KQL05329"/>
    <property type="gene ID" value="SETIT_003565mg"/>
</dbReference>
<dbReference type="EnsemblPlants" id="KQL05329">
    <property type="protein sequence ID" value="KQL05329"/>
    <property type="gene ID" value="SETIT_003565mg"/>
</dbReference>
<evidence type="ECO:0000313" key="2">
    <source>
        <dbReference type="Proteomes" id="UP000004995"/>
    </source>
</evidence>
<organism evidence="1 2">
    <name type="scientific">Setaria italica</name>
    <name type="common">Foxtail millet</name>
    <name type="synonym">Panicum italicum</name>
    <dbReference type="NCBI Taxonomy" id="4555"/>
    <lineage>
        <taxon>Eukaryota</taxon>
        <taxon>Viridiplantae</taxon>
        <taxon>Streptophyta</taxon>
        <taxon>Embryophyta</taxon>
        <taxon>Tracheophyta</taxon>
        <taxon>Spermatophyta</taxon>
        <taxon>Magnoliopsida</taxon>
        <taxon>Liliopsida</taxon>
        <taxon>Poales</taxon>
        <taxon>Poaceae</taxon>
        <taxon>PACMAD clade</taxon>
        <taxon>Panicoideae</taxon>
        <taxon>Panicodae</taxon>
        <taxon>Paniceae</taxon>
        <taxon>Cenchrinae</taxon>
        <taxon>Setaria</taxon>
    </lineage>
</organism>
<dbReference type="EMBL" id="AGNK02003090">
    <property type="status" value="NOT_ANNOTATED_CDS"/>
    <property type="molecule type" value="Genomic_DNA"/>
</dbReference>
<keyword evidence="2" id="KW-1185">Reference proteome</keyword>
<dbReference type="Proteomes" id="UP000004995">
    <property type="component" value="Unassembled WGS sequence"/>
</dbReference>